<feature type="domain" description="Helicase ATP-binding" evidence="1">
    <location>
        <begin position="278"/>
        <end position="448"/>
    </location>
</feature>
<dbReference type="Pfam" id="PF00271">
    <property type="entry name" value="Helicase_C"/>
    <property type="match status" value="1"/>
</dbReference>
<evidence type="ECO:0000313" key="4">
    <source>
        <dbReference type="Proteomes" id="UP000575241"/>
    </source>
</evidence>
<dbReference type="SUPFAM" id="SSF52540">
    <property type="entry name" value="P-loop containing nucleoside triphosphate hydrolases"/>
    <property type="match status" value="1"/>
</dbReference>
<dbReference type="GO" id="GO:0005524">
    <property type="term" value="F:ATP binding"/>
    <property type="evidence" value="ECO:0007669"/>
    <property type="project" value="InterPro"/>
</dbReference>
<dbReference type="GO" id="GO:0005829">
    <property type="term" value="C:cytosol"/>
    <property type="evidence" value="ECO:0007669"/>
    <property type="project" value="TreeGrafter"/>
</dbReference>
<dbReference type="Pfam" id="PF04851">
    <property type="entry name" value="ResIII"/>
    <property type="match status" value="1"/>
</dbReference>
<keyword evidence="3" id="KW-0067">ATP-binding</keyword>
<dbReference type="PROSITE" id="PS51192">
    <property type="entry name" value="HELICASE_ATP_BIND_1"/>
    <property type="match status" value="1"/>
</dbReference>
<dbReference type="GO" id="GO:0016787">
    <property type="term" value="F:hydrolase activity"/>
    <property type="evidence" value="ECO:0007669"/>
    <property type="project" value="InterPro"/>
</dbReference>
<comment type="caution">
    <text evidence="3">The sequence shown here is derived from an EMBL/GenBank/DDBJ whole genome shotgun (WGS) entry which is preliminary data.</text>
</comment>
<dbReference type="RefSeq" id="WP_184160863.1">
    <property type="nucleotide sequence ID" value="NZ_JACHLN010000001.1"/>
</dbReference>
<accession>A0A7W7JXX2</accession>
<sequence length="705" mass="78299">MKALETAPPMFVLPRDDLLPALIPAIGASSVLDCMMGFFASSSLAEIAPGLATYLAAGNAPVRLLVSPIISTADQAALRDGLDPAILIEQHFEGSLPDADALSRHTLACLAWLIRERRLDMRFAFLKDGLFHPKVWLLNIEGQRLTFHGSSNMTGAGLGRNKEQMALARAWMDPVQAATEQRLRDEFIELWDGDDDDCVVVKLPRALEEQLLKTYGSGNRPTEAEATELWQRAKRRADAPVEPATIKDIASAPQTGFRVPDWLSWRDGPFAHQGRAVDAWLAADGRGILAMATGSGKTLTSLVACHELRGRTGPLLIVIAAPYVPLIMQWCDEARLFGVEPRNLTAAGGPAARRREIADAGRRLALGLSDTEVLVVSHDTLTDPGLASALTRLSVPRVLIADEMHNLGSPGFLKNPPDFFEYRLGLSATPIRQYDPEGTDKLFDFFGRPCFEFSLEDAIGVCLVPYDYHVHRVSLDEEEMEEFRDLSEKIRKLGWKIEAKIDDPQLDDLLRRRRLIVERARGKIDALAALIDRVPKPDIRYDLVYATDKGPGQLDDVNELLRERGLLFHQLTAEETSDRGAVARILDAFQRGEIQVLTAKRVLDEGVNVPEIKRAFILASTTVERQWVQRRGRILRRCDAIGKDHGVIHDFVAMPPNELVTDADARQLVRGELKRVEEFARLARNYGAADGPLAMLKEMQAMVYV</sequence>
<keyword evidence="4" id="KW-1185">Reference proteome</keyword>
<dbReference type="InterPro" id="IPR050742">
    <property type="entry name" value="Helicase_Restrict-Modif_Enz"/>
</dbReference>
<keyword evidence="3" id="KW-0378">Hydrolase</keyword>
<dbReference type="PROSITE" id="PS51194">
    <property type="entry name" value="HELICASE_CTER"/>
    <property type="match status" value="1"/>
</dbReference>
<dbReference type="Gene3D" id="3.30.870.10">
    <property type="entry name" value="Endonuclease Chain A"/>
    <property type="match status" value="1"/>
</dbReference>
<protein>
    <submittedName>
        <fullName evidence="3">Superfamily II DNA or RNA helicase</fullName>
    </submittedName>
</protein>
<dbReference type="InterPro" id="IPR006935">
    <property type="entry name" value="Helicase/UvrB_N"/>
</dbReference>
<dbReference type="InterPro" id="IPR014001">
    <property type="entry name" value="Helicase_ATP-bd"/>
</dbReference>
<feature type="domain" description="Helicase C-terminal" evidence="2">
    <location>
        <begin position="526"/>
        <end position="687"/>
    </location>
</feature>
<dbReference type="EMBL" id="JACHLN010000001">
    <property type="protein sequence ID" value="MBB4837012.1"/>
    <property type="molecule type" value="Genomic_DNA"/>
</dbReference>
<keyword evidence="3" id="KW-0547">Nucleotide-binding</keyword>
<evidence type="ECO:0000313" key="3">
    <source>
        <dbReference type="EMBL" id="MBB4837012.1"/>
    </source>
</evidence>
<dbReference type="GO" id="GO:0004386">
    <property type="term" value="F:helicase activity"/>
    <property type="evidence" value="ECO:0007669"/>
    <property type="project" value="UniProtKB-KW"/>
</dbReference>
<dbReference type="PANTHER" id="PTHR47396:SF1">
    <property type="entry name" value="ATP-DEPENDENT HELICASE IRC3-RELATED"/>
    <property type="match status" value="1"/>
</dbReference>
<gene>
    <name evidence="3" type="ORF">HNP52_000063</name>
</gene>
<dbReference type="PANTHER" id="PTHR47396">
    <property type="entry name" value="TYPE I RESTRICTION ENZYME ECOKI R PROTEIN"/>
    <property type="match status" value="1"/>
</dbReference>
<dbReference type="Proteomes" id="UP000575241">
    <property type="component" value="Unassembled WGS sequence"/>
</dbReference>
<organism evidence="3 4">
    <name type="scientific">Sphingomonas kyeonggiensis</name>
    <dbReference type="NCBI Taxonomy" id="1268553"/>
    <lineage>
        <taxon>Bacteria</taxon>
        <taxon>Pseudomonadati</taxon>
        <taxon>Pseudomonadota</taxon>
        <taxon>Alphaproteobacteria</taxon>
        <taxon>Sphingomonadales</taxon>
        <taxon>Sphingomonadaceae</taxon>
        <taxon>Sphingomonas</taxon>
    </lineage>
</organism>
<evidence type="ECO:0000259" key="1">
    <source>
        <dbReference type="PROSITE" id="PS51192"/>
    </source>
</evidence>
<dbReference type="InterPro" id="IPR001650">
    <property type="entry name" value="Helicase_C-like"/>
</dbReference>
<dbReference type="AlphaFoldDB" id="A0A7W7JXX2"/>
<keyword evidence="3" id="KW-0347">Helicase</keyword>
<dbReference type="InterPro" id="IPR027417">
    <property type="entry name" value="P-loop_NTPase"/>
</dbReference>
<reference evidence="3 4" key="1">
    <citation type="submission" date="2020-08" db="EMBL/GenBank/DDBJ databases">
        <title>Functional genomics of gut bacteria from endangered species of beetles.</title>
        <authorList>
            <person name="Carlos-Shanley C."/>
        </authorList>
    </citation>
    <scope>NUCLEOTIDE SEQUENCE [LARGE SCALE GENOMIC DNA]</scope>
    <source>
        <strain evidence="3 4">S00224</strain>
    </source>
</reference>
<dbReference type="Gene3D" id="3.40.50.300">
    <property type="entry name" value="P-loop containing nucleotide triphosphate hydrolases"/>
    <property type="match status" value="2"/>
</dbReference>
<proteinExistence type="predicted"/>
<dbReference type="GO" id="GO:0003677">
    <property type="term" value="F:DNA binding"/>
    <property type="evidence" value="ECO:0007669"/>
    <property type="project" value="InterPro"/>
</dbReference>
<evidence type="ECO:0000259" key="2">
    <source>
        <dbReference type="PROSITE" id="PS51194"/>
    </source>
</evidence>
<dbReference type="SMART" id="SM00487">
    <property type="entry name" value="DEXDc"/>
    <property type="match status" value="1"/>
</dbReference>
<dbReference type="SMART" id="SM00490">
    <property type="entry name" value="HELICc"/>
    <property type="match status" value="1"/>
</dbReference>
<name>A0A7W7JXX2_9SPHN</name>